<evidence type="ECO:0000259" key="4">
    <source>
        <dbReference type="PROSITE" id="PS51635"/>
    </source>
</evidence>
<reference evidence="5 6" key="1">
    <citation type="submission" date="2023-11" db="EMBL/GenBank/DDBJ databases">
        <title>Dfirmibasis_genome.</title>
        <authorList>
            <person name="Edelbroek B."/>
            <person name="Kjellin J."/>
            <person name="Jerlstrom-Hultqvist J."/>
            <person name="Soderbom F."/>
        </authorList>
    </citation>
    <scope>NUCLEOTIDE SEQUENCE [LARGE SCALE GENOMIC DNA]</scope>
    <source>
        <strain evidence="5 6">TNS-C-14</strain>
    </source>
</reference>
<feature type="domain" description="PNPLA" evidence="4">
    <location>
        <begin position="34"/>
        <end position="212"/>
    </location>
</feature>
<feature type="active site" description="Nucleophile" evidence="2">
    <location>
        <position position="71"/>
    </location>
</feature>
<organism evidence="5 6">
    <name type="scientific">Dictyostelium firmibasis</name>
    <dbReference type="NCBI Taxonomy" id="79012"/>
    <lineage>
        <taxon>Eukaryota</taxon>
        <taxon>Amoebozoa</taxon>
        <taxon>Evosea</taxon>
        <taxon>Eumycetozoa</taxon>
        <taxon>Dictyostelia</taxon>
        <taxon>Dictyosteliales</taxon>
        <taxon>Dictyosteliaceae</taxon>
        <taxon>Dictyostelium</taxon>
    </lineage>
</organism>
<accession>A0AAN7YYH2</accession>
<dbReference type="EMBL" id="JAVFKY010000004">
    <property type="protein sequence ID" value="KAK5577130.1"/>
    <property type="molecule type" value="Genomic_DNA"/>
</dbReference>
<proteinExistence type="predicted"/>
<feature type="short sequence motif" description="DGA/G" evidence="2">
    <location>
        <begin position="199"/>
        <end position="201"/>
    </location>
</feature>
<feature type="short sequence motif" description="GXGXXG" evidence="2">
    <location>
        <begin position="38"/>
        <end position="43"/>
    </location>
</feature>
<sequence>MYKYTLFLSLLILGVALSASSSSSSSSSSTCRAITFSGAGDRGAWETGVVIGIMNVRQPEDYRWQFVTGISAGSINAVAMAMFSVGDEPSARDFLQNQWLTLTREDVYVNWAGGPIDGILFQTGLFDTTPLVHLLNRLVNTTQLANSDRGFLIGASNIDTGVFDRFYKNDPNITLGVVASSSVPGIFPMIEKDGQHYCDGGLTYDTPISDTVRLCYETGATEVIVDVILEGALEPMANVSGMHTIDVLLREGSILARNTHLKDIENVYMAFPEAKLNIYTPNTEKLPGYVLGFQYSAEMIKIGIVDGQNPPSQNNDSSNF</sequence>
<keyword evidence="1 2" id="KW-0443">Lipid metabolism</keyword>
<dbReference type="InterPro" id="IPR002641">
    <property type="entry name" value="PNPLA_dom"/>
</dbReference>
<keyword evidence="3" id="KW-0732">Signal</keyword>
<protein>
    <recommendedName>
        <fullName evidence="4">PNPLA domain-containing protein</fullName>
    </recommendedName>
</protein>
<feature type="short sequence motif" description="GXSXG" evidence="2">
    <location>
        <begin position="69"/>
        <end position="73"/>
    </location>
</feature>
<dbReference type="PROSITE" id="PS51635">
    <property type="entry name" value="PNPLA"/>
    <property type="match status" value="1"/>
</dbReference>
<feature type="signal peptide" evidence="3">
    <location>
        <begin position="1"/>
        <end position="18"/>
    </location>
</feature>
<dbReference type="Gene3D" id="3.40.1090.10">
    <property type="entry name" value="Cytosolic phospholipase A2 catalytic domain"/>
    <property type="match status" value="1"/>
</dbReference>
<dbReference type="GO" id="GO:0016042">
    <property type="term" value="P:lipid catabolic process"/>
    <property type="evidence" value="ECO:0007669"/>
    <property type="project" value="UniProtKB-UniRule"/>
</dbReference>
<feature type="chain" id="PRO_5043014814" description="PNPLA domain-containing protein" evidence="3">
    <location>
        <begin position="19"/>
        <end position="320"/>
    </location>
</feature>
<keyword evidence="2" id="KW-0442">Lipid degradation</keyword>
<dbReference type="SUPFAM" id="SSF52151">
    <property type="entry name" value="FabD/lysophospholipase-like"/>
    <property type="match status" value="1"/>
</dbReference>
<dbReference type="GO" id="GO:0016787">
    <property type="term" value="F:hydrolase activity"/>
    <property type="evidence" value="ECO:0007669"/>
    <property type="project" value="UniProtKB-UniRule"/>
</dbReference>
<name>A0AAN7YYH2_9MYCE</name>
<evidence type="ECO:0000256" key="1">
    <source>
        <dbReference type="ARBA" id="ARBA00023098"/>
    </source>
</evidence>
<evidence type="ECO:0000256" key="2">
    <source>
        <dbReference type="PROSITE-ProRule" id="PRU01161"/>
    </source>
</evidence>
<gene>
    <name evidence="5" type="ORF">RB653_002068</name>
</gene>
<comment type="caution">
    <text evidence="5">The sequence shown here is derived from an EMBL/GenBank/DDBJ whole genome shotgun (WGS) entry which is preliminary data.</text>
</comment>
<evidence type="ECO:0000313" key="6">
    <source>
        <dbReference type="Proteomes" id="UP001344447"/>
    </source>
</evidence>
<dbReference type="AlphaFoldDB" id="A0AAN7YYH2"/>
<dbReference type="InterPro" id="IPR016035">
    <property type="entry name" value="Acyl_Trfase/lysoPLipase"/>
</dbReference>
<keyword evidence="6" id="KW-1185">Reference proteome</keyword>
<keyword evidence="2" id="KW-0378">Hydrolase</keyword>
<evidence type="ECO:0000313" key="5">
    <source>
        <dbReference type="EMBL" id="KAK5577130.1"/>
    </source>
</evidence>
<dbReference type="Pfam" id="PF01734">
    <property type="entry name" value="Patatin"/>
    <property type="match status" value="1"/>
</dbReference>
<evidence type="ECO:0000256" key="3">
    <source>
        <dbReference type="SAM" id="SignalP"/>
    </source>
</evidence>
<feature type="active site" description="Proton acceptor" evidence="2">
    <location>
        <position position="199"/>
    </location>
</feature>
<dbReference type="Proteomes" id="UP001344447">
    <property type="component" value="Unassembled WGS sequence"/>
</dbReference>